<evidence type="ECO:0000313" key="3">
    <source>
        <dbReference type="Proteomes" id="UP000191112"/>
    </source>
</evidence>
<evidence type="ECO:0000313" key="2">
    <source>
        <dbReference type="EMBL" id="SKC09338.1"/>
    </source>
</evidence>
<feature type="transmembrane region" description="Helical" evidence="1">
    <location>
        <begin position="338"/>
        <end position="359"/>
    </location>
</feature>
<evidence type="ECO:0000256" key="1">
    <source>
        <dbReference type="SAM" id="Phobius"/>
    </source>
</evidence>
<gene>
    <name evidence="2" type="ORF">SAMN05660477_02959</name>
</gene>
<feature type="transmembrane region" description="Helical" evidence="1">
    <location>
        <begin position="228"/>
        <end position="250"/>
    </location>
</feature>
<feature type="transmembrane region" description="Helical" evidence="1">
    <location>
        <begin position="301"/>
        <end position="322"/>
    </location>
</feature>
<name>A0A1T5GLU6_9FLAO</name>
<dbReference type="EMBL" id="FUYZ01000013">
    <property type="protein sequence ID" value="SKC09338.1"/>
    <property type="molecule type" value="Genomic_DNA"/>
</dbReference>
<dbReference type="AlphaFoldDB" id="A0A1T5GLU6"/>
<keyword evidence="1" id="KW-0812">Transmembrane</keyword>
<dbReference type="OrthoDB" id="627992at2"/>
<feature type="transmembrane region" description="Helical" evidence="1">
    <location>
        <begin position="28"/>
        <end position="46"/>
    </location>
</feature>
<dbReference type="Pfam" id="PF13687">
    <property type="entry name" value="DUF4153"/>
    <property type="match status" value="1"/>
</dbReference>
<sequence>MKKLHLILCFSIMFFLLFYDETPGINLALLGAVYSIVIYALTPKFLRSERLKVMLIFSLVSCGAFAYYGDFISFFAIVISVFLLRLFSLSKELKPILTIPLALWQGLSFPFRFFTFKEWLPKTNTEKSVQKVLAVVVIPSAFLMVFFAIYTYGSDTFANFFGNINFNFNIYEVLALSFLGFFIAFNVWNITIPSFIYSTNHHFRNDFANEDIVQKSTFNFLDLNLERLSGVVSLLLLNVMLVFFLFSFNYEQFYVGESSAAELSGATHERVNAVILSIVMAVLVIMFYFKSNFNFDNQAVWLRRLVYIWILLNMLLVFSALIKNLEYVTEFGLTYKRLGVFGFLLMALLGLAFTFYKIYKRKTNLFLVNTMLWAFYGMVLACSVVNWGNLATRYNLANNKGSFDYLKSLNFNDDILKEVDPNFEKYTTSYYFSETANSSFLSKNIYYETLSKQKP</sequence>
<keyword evidence="3" id="KW-1185">Reference proteome</keyword>
<feature type="transmembrane region" description="Helical" evidence="1">
    <location>
        <begin position="270"/>
        <end position="289"/>
    </location>
</feature>
<dbReference type="InterPro" id="IPR025291">
    <property type="entry name" value="DUF4153"/>
</dbReference>
<dbReference type="Proteomes" id="UP000191112">
    <property type="component" value="Unassembled WGS sequence"/>
</dbReference>
<protein>
    <submittedName>
        <fullName evidence="2">Uncharacterized protein</fullName>
    </submittedName>
</protein>
<keyword evidence="1" id="KW-0472">Membrane</keyword>
<feature type="transmembrane region" description="Helical" evidence="1">
    <location>
        <begin position="53"/>
        <end position="84"/>
    </location>
</feature>
<reference evidence="2 3" key="1">
    <citation type="submission" date="2017-02" db="EMBL/GenBank/DDBJ databases">
        <authorList>
            <person name="Peterson S.W."/>
        </authorList>
    </citation>
    <scope>NUCLEOTIDE SEQUENCE [LARGE SCALE GENOMIC DNA]</scope>
    <source>
        <strain evidence="2 3">DSM 22323</strain>
    </source>
</reference>
<feature type="transmembrane region" description="Helical" evidence="1">
    <location>
        <begin position="366"/>
        <end position="388"/>
    </location>
</feature>
<accession>A0A1T5GLU6</accession>
<feature type="transmembrane region" description="Helical" evidence="1">
    <location>
        <begin position="173"/>
        <end position="197"/>
    </location>
</feature>
<keyword evidence="1" id="KW-1133">Transmembrane helix</keyword>
<proteinExistence type="predicted"/>
<dbReference type="STRING" id="619805.SAMN05660477_02959"/>
<organism evidence="2 3">
    <name type="scientific">Soonwooa buanensis</name>
    <dbReference type="NCBI Taxonomy" id="619805"/>
    <lineage>
        <taxon>Bacteria</taxon>
        <taxon>Pseudomonadati</taxon>
        <taxon>Bacteroidota</taxon>
        <taxon>Flavobacteriia</taxon>
        <taxon>Flavobacteriales</taxon>
        <taxon>Weeksellaceae</taxon>
        <taxon>Chryseobacterium group</taxon>
        <taxon>Soonwooa</taxon>
    </lineage>
</organism>
<dbReference type="RefSeq" id="WP_079668178.1">
    <property type="nucleotide sequence ID" value="NZ_FUYZ01000013.1"/>
</dbReference>
<feature type="transmembrane region" description="Helical" evidence="1">
    <location>
        <begin position="132"/>
        <end position="153"/>
    </location>
</feature>